<protein>
    <submittedName>
        <fullName evidence="1">Uncharacterized protein</fullName>
    </submittedName>
</protein>
<comment type="caution">
    <text evidence="1">The sequence shown here is derived from an EMBL/GenBank/DDBJ whole genome shotgun (WGS) entry which is preliminary data.</text>
</comment>
<sequence length="133" mass="14757">MLHITAYVDSGAIKGHITELVYKERSEMPLSAAENAQMHVVTKGNGQQNCSIHDLEPAALQPLHELASLVQQNGLVNLEDDSVAKILWVLNPCSLHSLFSSMVGIGIAKFQDSLFYNSDDLNLQNSILFFIWF</sequence>
<name>A0AAN7KJW4_9MYRT</name>
<evidence type="ECO:0000313" key="1">
    <source>
        <dbReference type="EMBL" id="KAK4766103.1"/>
    </source>
</evidence>
<keyword evidence="2" id="KW-1185">Reference proteome</keyword>
<dbReference type="Proteomes" id="UP001345219">
    <property type="component" value="Chromosome 7"/>
</dbReference>
<organism evidence="1 2">
    <name type="scientific">Trapa incisa</name>
    <dbReference type="NCBI Taxonomy" id="236973"/>
    <lineage>
        <taxon>Eukaryota</taxon>
        <taxon>Viridiplantae</taxon>
        <taxon>Streptophyta</taxon>
        <taxon>Embryophyta</taxon>
        <taxon>Tracheophyta</taxon>
        <taxon>Spermatophyta</taxon>
        <taxon>Magnoliopsida</taxon>
        <taxon>eudicotyledons</taxon>
        <taxon>Gunneridae</taxon>
        <taxon>Pentapetalae</taxon>
        <taxon>rosids</taxon>
        <taxon>malvids</taxon>
        <taxon>Myrtales</taxon>
        <taxon>Lythraceae</taxon>
        <taxon>Trapa</taxon>
    </lineage>
</organism>
<proteinExistence type="predicted"/>
<evidence type="ECO:0000313" key="2">
    <source>
        <dbReference type="Proteomes" id="UP001345219"/>
    </source>
</evidence>
<accession>A0AAN7KJW4</accession>
<reference evidence="1 2" key="1">
    <citation type="journal article" date="2023" name="Hortic Res">
        <title>Pangenome of water caltrop reveals structural variations and asymmetric subgenome divergence after allopolyploidization.</title>
        <authorList>
            <person name="Zhang X."/>
            <person name="Chen Y."/>
            <person name="Wang L."/>
            <person name="Yuan Y."/>
            <person name="Fang M."/>
            <person name="Shi L."/>
            <person name="Lu R."/>
            <person name="Comes H.P."/>
            <person name="Ma Y."/>
            <person name="Chen Y."/>
            <person name="Huang G."/>
            <person name="Zhou Y."/>
            <person name="Zheng Z."/>
            <person name="Qiu Y."/>
        </authorList>
    </citation>
    <scope>NUCLEOTIDE SEQUENCE [LARGE SCALE GENOMIC DNA]</scope>
    <source>
        <tissue evidence="1">Roots</tissue>
    </source>
</reference>
<dbReference type="EMBL" id="JAXIOK010000007">
    <property type="protein sequence ID" value="KAK4766103.1"/>
    <property type="molecule type" value="Genomic_DNA"/>
</dbReference>
<dbReference type="AlphaFoldDB" id="A0AAN7KJW4"/>
<gene>
    <name evidence="1" type="ORF">SAY87_007745</name>
</gene>